<keyword evidence="4" id="KW-1185">Reference proteome</keyword>
<evidence type="ECO:0000259" key="2">
    <source>
        <dbReference type="Pfam" id="PF00437"/>
    </source>
</evidence>
<organism evidence="3 4">
    <name type="scientific">Thiolapillus brandeum</name>
    <dbReference type="NCBI Taxonomy" id="1076588"/>
    <lineage>
        <taxon>Bacteria</taxon>
        <taxon>Pseudomonadati</taxon>
        <taxon>Pseudomonadota</taxon>
        <taxon>Gammaproteobacteria</taxon>
        <taxon>Chromatiales</taxon>
        <taxon>Sedimenticolaceae</taxon>
        <taxon>Thiolapillus</taxon>
    </lineage>
</organism>
<dbReference type="Gene3D" id="3.30.450.90">
    <property type="match status" value="1"/>
</dbReference>
<proteinExistence type="inferred from homology"/>
<dbReference type="InterPro" id="IPR027417">
    <property type="entry name" value="P-loop_NTPase"/>
</dbReference>
<dbReference type="Proteomes" id="UP000031631">
    <property type="component" value="Chromosome"/>
</dbReference>
<comment type="similarity">
    <text evidence="1">Belongs to the GSP E family.</text>
</comment>
<dbReference type="InterPro" id="IPR006321">
    <property type="entry name" value="PilT/PilU"/>
</dbReference>
<dbReference type="NCBIfam" id="TIGR01420">
    <property type="entry name" value="pilT_fam"/>
    <property type="match status" value="1"/>
</dbReference>
<gene>
    <name evidence="3" type="ORF">TBH_C2695</name>
</gene>
<dbReference type="PANTHER" id="PTHR30486">
    <property type="entry name" value="TWITCHING MOTILITY PROTEIN PILT"/>
    <property type="match status" value="1"/>
</dbReference>
<sequence length="366" mass="41008">MPEITDFLKLMIRNEASDLFFSPGSPLHMKVDGELSVVKEGPLSGKGVAALAHSIMSDKQRLAFAERPEMNLGLSMERFGRFRVNIFRQRGEVAMVVRYLQDRIPSIAELHLPPVLEDLVMKPRGLILAVGATGAGKSTTLASMLDYRNRNSRSHILTIEDPIEYVHRYHKSVVNQREVGIDTDSYDDALMNAMREAPDVILIGEIRERSTMQHAIAYAETGHLCLSTLHGSNASHVLQRIMTFFPKDMHAQLFMDLAHNLVAIISQRLVRNHEGKRMPAVEVLLITPLIRDLIAKGKLDEVREAMEKSSEAGMQTFDQSLFELFKSGHITEKKAMENAESQSNLGVRIRLDKGEGEARLDAQIGD</sequence>
<reference evidence="3 4" key="1">
    <citation type="journal article" date="2014" name="PLoS ONE">
        <title>Physiological and genomic features of a novel sulfur-oxidizing gammaproteobacterium belonging to a previously uncultivated symbiotic lineage isolated from a hydrothermal vent.</title>
        <authorList>
            <person name="Nunoura T."/>
            <person name="Takaki Y."/>
            <person name="Kazama H."/>
            <person name="Kakuta J."/>
            <person name="Shimamura S."/>
            <person name="Makita H."/>
            <person name="Hirai M."/>
            <person name="Miyazaki M."/>
            <person name="Takai K."/>
        </authorList>
    </citation>
    <scope>NUCLEOTIDE SEQUENCE [LARGE SCALE GENOMIC DNA]</scope>
    <source>
        <strain evidence="3 4">Hiromi1</strain>
    </source>
</reference>
<dbReference type="InterPro" id="IPR001482">
    <property type="entry name" value="T2SS/T4SS_dom"/>
</dbReference>
<dbReference type="GO" id="GO:0016887">
    <property type="term" value="F:ATP hydrolysis activity"/>
    <property type="evidence" value="ECO:0007669"/>
    <property type="project" value="InterPro"/>
</dbReference>
<dbReference type="Pfam" id="PF00437">
    <property type="entry name" value="T2SSE"/>
    <property type="match status" value="1"/>
</dbReference>
<accession>A0A7U6GL15</accession>
<dbReference type="EMBL" id="AP012273">
    <property type="protein sequence ID" value="BAO45600.1"/>
    <property type="molecule type" value="Genomic_DNA"/>
</dbReference>
<dbReference type="AlphaFoldDB" id="A0A7U6GL15"/>
<dbReference type="InterPro" id="IPR050921">
    <property type="entry name" value="T4SS_GSP_E_ATPase"/>
</dbReference>
<protein>
    <submittedName>
        <fullName evidence="3">Twitching motility protein PilU</fullName>
    </submittedName>
</protein>
<evidence type="ECO:0000256" key="1">
    <source>
        <dbReference type="ARBA" id="ARBA00006611"/>
    </source>
</evidence>
<dbReference type="RefSeq" id="WP_041069441.1">
    <property type="nucleotide sequence ID" value="NZ_AP012273.1"/>
</dbReference>
<dbReference type="PANTHER" id="PTHR30486:SF12">
    <property type="entry name" value="TYPE IV PILUS ATPASE PILU"/>
    <property type="match status" value="1"/>
</dbReference>
<feature type="domain" description="Bacterial type II secretion system protein E" evidence="2">
    <location>
        <begin position="5"/>
        <end position="272"/>
    </location>
</feature>
<name>A0A7U6GL15_9GAMM</name>
<dbReference type="SUPFAM" id="SSF52540">
    <property type="entry name" value="P-loop containing nucleoside triphosphate hydrolases"/>
    <property type="match status" value="1"/>
</dbReference>
<dbReference type="KEGG" id="tbn:TBH_C2695"/>
<dbReference type="GO" id="GO:0005524">
    <property type="term" value="F:ATP binding"/>
    <property type="evidence" value="ECO:0007669"/>
    <property type="project" value="InterPro"/>
</dbReference>
<dbReference type="CDD" id="cd01131">
    <property type="entry name" value="PilT"/>
    <property type="match status" value="1"/>
</dbReference>
<dbReference type="OrthoDB" id="9804785at2"/>
<dbReference type="Gene3D" id="3.40.50.300">
    <property type="entry name" value="P-loop containing nucleotide triphosphate hydrolases"/>
    <property type="match status" value="1"/>
</dbReference>
<evidence type="ECO:0000313" key="4">
    <source>
        <dbReference type="Proteomes" id="UP000031631"/>
    </source>
</evidence>
<evidence type="ECO:0000313" key="3">
    <source>
        <dbReference type="EMBL" id="BAO45600.1"/>
    </source>
</evidence>